<keyword evidence="4" id="KW-0997">Cell inner membrane</keyword>
<evidence type="ECO:0000256" key="6">
    <source>
        <dbReference type="ARBA" id="ARBA00022692"/>
    </source>
</evidence>
<evidence type="ECO:0000256" key="3">
    <source>
        <dbReference type="ARBA" id="ARBA00022475"/>
    </source>
</evidence>
<evidence type="ECO:0000256" key="11">
    <source>
        <dbReference type="SAM" id="Phobius"/>
    </source>
</evidence>
<comment type="caution">
    <text evidence="12">The sequence shown here is derived from an EMBL/GenBank/DDBJ whole genome shotgun (WGS) entry which is preliminary data.</text>
</comment>
<comment type="subcellular location">
    <subcellularLocation>
        <location evidence="1">Cell membrane</location>
        <topology evidence="1">Multi-pass membrane protein</topology>
    </subcellularLocation>
</comment>
<feature type="transmembrane region" description="Helical" evidence="11">
    <location>
        <begin position="98"/>
        <end position="116"/>
    </location>
</feature>
<keyword evidence="8 11" id="KW-0472">Membrane</keyword>
<evidence type="ECO:0000256" key="7">
    <source>
        <dbReference type="ARBA" id="ARBA00022989"/>
    </source>
</evidence>
<keyword evidence="6 11" id="KW-0812">Transmembrane</keyword>
<feature type="transmembrane region" description="Helical" evidence="11">
    <location>
        <begin position="302"/>
        <end position="323"/>
    </location>
</feature>
<keyword evidence="3" id="KW-1003">Cell membrane</keyword>
<organism evidence="12 13">
    <name type="scientific">Pseudonocardia acidicola</name>
    <dbReference type="NCBI Taxonomy" id="2724939"/>
    <lineage>
        <taxon>Bacteria</taxon>
        <taxon>Bacillati</taxon>
        <taxon>Actinomycetota</taxon>
        <taxon>Actinomycetes</taxon>
        <taxon>Pseudonocardiales</taxon>
        <taxon>Pseudonocardiaceae</taxon>
        <taxon>Pseudonocardia</taxon>
    </lineage>
</organism>
<dbReference type="PANTHER" id="PTHR32196">
    <property type="entry name" value="ABC TRANSPORTER PERMEASE PROTEIN YPHD-RELATED-RELATED"/>
    <property type="match status" value="1"/>
</dbReference>
<comment type="function">
    <text evidence="9">Part of the binding-protein-dependent transport system for D-xylose. Probably responsible for the translocation of the substrate across the membrane.</text>
</comment>
<evidence type="ECO:0000256" key="9">
    <source>
        <dbReference type="ARBA" id="ARBA00035611"/>
    </source>
</evidence>
<keyword evidence="13" id="KW-1185">Reference proteome</keyword>
<evidence type="ECO:0000256" key="2">
    <source>
        <dbReference type="ARBA" id="ARBA00022448"/>
    </source>
</evidence>
<feature type="transmembrane region" description="Helical" evidence="11">
    <location>
        <begin position="385"/>
        <end position="402"/>
    </location>
</feature>
<feature type="transmembrane region" description="Helical" evidence="11">
    <location>
        <begin position="253"/>
        <end position="271"/>
    </location>
</feature>
<evidence type="ECO:0000256" key="1">
    <source>
        <dbReference type="ARBA" id="ARBA00004651"/>
    </source>
</evidence>
<proteinExistence type="predicted"/>
<reference evidence="12 13" key="1">
    <citation type="submission" date="2020-04" db="EMBL/GenBank/DDBJ databases">
        <authorList>
            <person name="Klaysubun C."/>
            <person name="Duangmal K."/>
            <person name="Lipun K."/>
        </authorList>
    </citation>
    <scope>NUCLEOTIDE SEQUENCE [LARGE SCALE GENOMIC DNA]</scope>
    <source>
        <strain evidence="12 13">K10HN5</strain>
    </source>
</reference>
<feature type="transmembrane region" description="Helical" evidence="11">
    <location>
        <begin position="188"/>
        <end position="210"/>
    </location>
</feature>
<name>A0ABX1SA08_9PSEU</name>
<keyword evidence="5" id="KW-0762">Sugar transport</keyword>
<protein>
    <recommendedName>
        <fullName evidence="10">Xylose transport system permease protein XylH</fullName>
    </recommendedName>
</protein>
<keyword evidence="7 11" id="KW-1133">Transmembrane helix</keyword>
<evidence type="ECO:0000256" key="5">
    <source>
        <dbReference type="ARBA" id="ARBA00022597"/>
    </source>
</evidence>
<dbReference type="Pfam" id="PF02653">
    <property type="entry name" value="BPD_transp_2"/>
    <property type="match status" value="1"/>
</dbReference>
<dbReference type="InterPro" id="IPR001851">
    <property type="entry name" value="ABC_transp_permease"/>
</dbReference>
<dbReference type="Proteomes" id="UP000820669">
    <property type="component" value="Unassembled WGS sequence"/>
</dbReference>
<feature type="transmembrane region" description="Helical" evidence="11">
    <location>
        <begin position="335"/>
        <end position="353"/>
    </location>
</feature>
<feature type="transmembrane region" description="Helical" evidence="11">
    <location>
        <begin position="122"/>
        <end position="143"/>
    </location>
</feature>
<evidence type="ECO:0000256" key="8">
    <source>
        <dbReference type="ARBA" id="ARBA00023136"/>
    </source>
</evidence>
<feature type="transmembrane region" description="Helical" evidence="11">
    <location>
        <begin position="230"/>
        <end position="247"/>
    </location>
</feature>
<evidence type="ECO:0000313" key="12">
    <source>
        <dbReference type="EMBL" id="NMH97392.1"/>
    </source>
</evidence>
<feature type="transmembrane region" description="Helical" evidence="11">
    <location>
        <begin position="71"/>
        <end position="91"/>
    </location>
</feature>
<dbReference type="CDD" id="cd06579">
    <property type="entry name" value="TM_PBP1_transp_AraH_like"/>
    <property type="match status" value="1"/>
</dbReference>
<feature type="transmembrane region" description="Helical" evidence="11">
    <location>
        <begin position="360"/>
        <end position="379"/>
    </location>
</feature>
<sequence length="408" mass="41681">MSTQVSDDVLDGHQAVAAPPTSVRTILRGLARADSATHVGVAQVLVGIAAIWAVFYFLNPNFLSATNLTNLALQIAAVATISIGVVLVLLIGHIDLSVGSISGLAATVMAALSVHAGLPGPVAIILALCCGLLIGLVQGLIVAAFAIPSFVVTLGGLIGWQGLQLLIFDSTGAMNLGDPSILGLTNTFFQPWVGWVLTLAVVLATGAATARRRRRRAQLGLPNVPAIIDVVRLGILAVAIVTVILVFGVSRGIPLSVVIVLALVVVTDFVAQRTLFGRRIYAVGGDAQAAARVGMNVNRITVQVFVLASAFAALGGILSASRLTSVTQSAGSGDILLIAIAGAVIGGTSLFGGRGSIWSALLGALVIGSISNGMDLLALPSPVKLMITGAVLIAAVVFDAVMRRRRAH</sequence>
<keyword evidence="2" id="KW-0813">Transport</keyword>
<feature type="transmembrane region" description="Helical" evidence="11">
    <location>
        <begin position="36"/>
        <end position="59"/>
    </location>
</feature>
<accession>A0ABX1SA08</accession>
<evidence type="ECO:0000256" key="4">
    <source>
        <dbReference type="ARBA" id="ARBA00022519"/>
    </source>
</evidence>
<feature type="transmembrane region" description="Helical" evidence="11">
    <location>
        <begin position="150"/>
        <end position="168"/>
    </location>
</feature>
<dbReference type="EMBL" id="JAAXLA010000011">
    <property type="protein sequence ID" value="NMH97392.1"/>
    <property type="molecule type" value="Genomic_DNA"/>
</dbReference>
<evidence type="ECO:0000313" key="13">
    <source>
        <dbReference type="Proteomes" id="UP000820669"/>
    </source>
</evidence>
<dbReference type="PANTHER" id="PTHR32196:SF32">
    <property type="entry name" value="XYLOSE TRANSPORT SYSTEM PERMEASE PROTEIN XYLH"/>
    <property type="match status" value="1"/>
</dbReference>
<evidence type="ECO:0000256" key="10">
    <source>
        <dbReference type="ARBA" id="ARBA00035686"/>
    </source>
</evidence>
<gene>
    <name evidence="12" type="ORF">HF526_08730</name>
</gene>